<keyword evidence="12" id="KW-1185">Reference proteome</keyword>
<protein>
    <submittedName>
        <fullName evidence="11">TPR repeat-containing protein NMB0313</fullName>
    </submittedName>
</protein>
<evidence type="ECO:0000256" key="8">
    <source>
        <dbReference type="SAM" id="SignalP"/>
    </source>
</evidence>
<dbReference type="GO" id="GO:0009279">
    <property type="term" value="C:cell outer membrane"/>
    <property type="evidence" value="ECO:0007669"/>
    <property type="project" value="UniProtKB-SubCell"/>
</dbReference>
<keyword evidence="5" id="KW-0472">Membrane</keyword>
<feature type="signal peptide" evidence="8">
    <location>
        <begin position="1"/>
        <end position="18"/>
    </location>
</feature>
<evidence type="ECO:0000313" key="12">
    <source>
        <dbReference type="Proteomes" id="UP000254107"/>
    </source>
</evidence>
<evidence type="ECO:0000313" key="11">
    <source>
        <dbReference type="EMBL" id="STY99341.1"/>
    </source>
</evidence>
<name>A0A378QF70_MORLA</name>
<feature type="domain" description="Surface lipoprotein assembly modifier N-terminal TPR repeats region" evidence="10">
    <location>
        <begin position="69"/>
        <end position="155"/>
    </location>
</feature>
<dbReference type="RefSeq" id="WP_115247313.1">
    <property type="nucleotide sequence ID" value="NZ_UGQC01000001.1"/>
</dbReference>
<evidence type="ECO:0000256" key="5">
    <source>
        <dbReference type="ARBA" id="ARBA00023136"/>
    </source>
</evidence>
<proteinExistence type="inferred from homology"/>
<dbReference type="Proteomes" id="UP000254107">
    <property type="component" value="Unassembled WGS sequence"/>
</dbReference>
<feature type="chain" id="PRO_5016996157" evidence="8">
    <location>
        <begin position="19"/>
        <end position="475"/>
    </location>
</feature>
<keyword evidence="3" id="KW-0812">Transmembrane</keyword>
<keyword evidence="4 8" id="KW-0732">Signal</keyword>
<accession>A0A378QF70</accession>
<keyword evidence="2" id="KW-1134">Transmembrane beta strand</keyword>
<gene>
    <name evidence="11" type="ORF">NCTC7911_00716</name>
</gene>
<reference evidence="11 12" key="1">
    <citation type="submission" date="2018-06" db="EMBL/GenBank/DDBJ databases">
        <authorList>
            <consortium name="Pathogen Informatics"/>
            <person name="Doyle S."/>
        </authorList>
    </citation>
    <scope>NUCLEOTIDE SEQUENCE [LARGE SCALE GENOMIC DNA]</scope>
    <source>
        <strain evidence="11 12">NCTC7911</strain>
    </source>
</reference>
<dbReference type="GeneID" id="302269362"/>
<keyword evidence="6" id="KW-0998">Cell outer membrane</keyword>
<dbReference type="InterPro" id="IPR011990">
    <property type="entry name" value="TPR-like_helical_dom_sf"/>
</dbReference>
<dbReference type="SUPFAM" id="SSF56935">
    <property type="entry name" value="Porins"/>
    <property type="match status" value="1"/>
</dbReference>
<dbReference type="Pfam" id="PF04575">
    <property type="entry name" value="SlipAM"/>
    <property type="match status" value="1"/>
</dbReference>
<evidence type="ECO:0000256" key="6">
    <source>
        <dbReference type="ARBA" id="ARBA00023237"/>
    </source>
</evidence>
<organism evidence="11 12">
    <name type="scientific">Moraxella lacunata</name>
    <dbReference type="NCBI Taxonomy" id="477"/>
    <lineage>
        <taxon>Bacteria</taxon>
        <taxon>Pseudomonadati</taxon>
        <taxon>Pseudomonadota</taxon>
        <taxon>Gammaproteobacteria</taxon>
        <taxon>Moraxellales</taxon>
        <taxon>Moraxellaceae</taxon>
        <taxon>Moraxella</taxon>
    </lineage>
</organism>
<comment type="similarity">
    <text evidence="7">Belongs to the Slam family.</text>
</comment>
<dbReference type="SUPFAM" id="SSF48452">
    <property type="entry name" value="TPR-like"/>
    <property type="match status" value="1"/>
</dbReference>
<dbReference type="InterPro" id="IPR007655">
    <property type="entry name" value="Slam_C"/>
</dbReference>
<evidence type="ECO:0000256" key="2">
    <source>
        <dbReference type="ARBA" id="ARBA00022452"/>
    </source>
</evidence>
<sequence length="475" mass="54229">MRKLHLIMIALMTMSATASDTVAYGSLAKIYNIAMPLEKPPDITPIQKAGSEINMGKVGTLNLGDGLTGQINRAIVAKDWQLLDGLLHTYQSSAEYDPILYQYALGAWHRSQFNHHRAIAVYRQMLADNPDFHYVRFDLALMLFEDKRYDEAKSELMAVKPLLNADMQALTERYLDQIDKRNKANTSFNVNYEKTDNVNNASPATQVRWQGKTWKKTAESLPQKATGVRYGFDIAKDKQLRANHYLTANAGIDGVHYWNKPEYDEQTATLGLGYKHQNVRGNVSVVPFLNHTWLDDKPYQHETGIKVNINRRISSKLHAGAGVQYAKRYYDEKRLAGRYDSDVSRVSASYRYVLTPSLMVFGGVDITDDDTKDKEVASVRHGINLGVLSEMDNGMGGRVSVRYAKRKFDAPEQLLYGFVRQDDEYYLQTALWYDKWQYKGFVPNLNINYRKIDSNMADLYSRDGVQSFVSVEKKF</sequence>
<dbReference type="InterPro" id="IPR057556">
    <property type="entry name" value="TPR_Slam"/>
</dbReference>
<dbReference type="EMBL" id="UGQC01000001">
    <property type="protein sequence ID" value="STY99341.1"/>
    <property type="molecule type" value="Genomic_DNA"/>
</dbReference>
<dbReference type="Pfam" id="PF24575">
    <property type="entry name" value="TPR_Slam"/>
    <property type="match status" value="1"/>
</dbReference>
<comment type="subcellular location">
    <subcellularLocation>
        <location evidence="1">Cell outer membrane</location>
        <topology evidence="1">Multi-pass membrane protein</topology>
    </subcellularLocation>
</comment>
<evidence type="ECO:0000256" key="4">
    <source>
        <dbReference type="ARBA" id="ARBA00022729"/>
    </source>
</evidence>
<dbReference type="AlphaFoldDB" id="A0A378QF70"/>
<feature type="domain" description="Surface lipoprotein assembly modifier C-terminal" evidence="9">
    <location>
        <begin position="187"/>
        <end position="475"/>
    </location>
</feature>
<dbReference type="Gene3D" id="1.25.40.10">
    <property type="entry name" value="Tetratricopeptide repeat domain"/>
    <property type="match status" value="1"/>
</dbReference>
<evidence type="ECO:0000259" key="10">
    <source>
        <dbReference type="Pfam" id="PF24575"/>
    </source>
</evidence>
<evidence type="ECO:0000256" key="3">
    <source>
        <dbReference type="ARBA" id="ARBA00022692"/>
    </source>
</evidence>
<evidence type="ECO:0000256" key="1">
    <source>
        <dbReference type="ARBA" id="ARBA00004571"/>
    </source>
</evidence>
<evidence type="ECO:0000256" key="7">
    <source>
        <dbReference type="ARBA" id="ARBA00023609"/>
    </source>
</evidence>
<evidence type="ECO:0000259" key="9">
    <source>
        <dbReference type="Pfam" id="PF04575"/>
    </source>
</evidence>